<evidence type="ECO:0000256" key="3">
    <source>
        <dbReference type="ARBA" id="ARBA00022692"/>
    </source>
</evidence>
<dbReference type="Proteomes" id="UP001244552">
    <property type="component" value="Unassembled WGS sequence"/>
</dbReference>
<comment type="caution">
    <text evidence="8">The sequence shown here is derived from an EMBL/GenBank/DDBJ whole genome shotgun (WGS) entry which is preliminary data.</text>
</comment>
<evidence type="ECO:0000256" key="5">
    <source>
        <dbReference type="ARBA" id="ARBA00023136"/>
    </source>
</evidence>
<dbReference type="RefSeq" id="WP_209984774.1">
    <property type="nucleotide sequence ID" value="NZ_JAGINO010000015.1"/>
</dbReference>
<evidence type="ECO:0000256" key="7">
    <source>
        <dbReference type="SAM" id="Phobius"/>
    </source>
</evidence>
<feature type="region of interest" description="Disordered" evidence="6">
    <location>
        <begin position="438"/>
        <end position="464"/>
    </location>
</feature>
<dbReference type="Pfam" id="PF01943">
    <property type="entry name" value="Polysacc_synt"/>
    <property type="match status" value="1"/>
</dbReference>
<feature type="transmembrane region" description="Helical" evidence="7">
    <location>
        <begin position="347"/>
        <end position="371"/>
    </location>
</feature>
<name>A0ABU0MP19_9PROT</name>
<reference evidence="8 9" key="1">
    <citation type="submission" date="2023-07" db="EMBL/GenBank/DDBJ databases">
        <title>Genomic Encyclopedia of Type Strains, Phase IV (KMG-IV): sequencing the most valuable type-strain genomes for metagenomic binning, comparative biology and taxonomic classification.</title>
        <authorList>
            <person name="Goeker M."/>
        </authorList>
    </citation>
    <scope>NUCLEOTIDE SEQUENCE [LARGE SCALE GENOMIC DNA]</scope>
    <source>
        <strain evidence="8 9">DSM 19922</strain>
    </source>
</reference>
<dbReference type="EMBL" id="JAUSVU010000014">
    <property type="protein sequence ID" value="MDQ0534901.1"/>
    <property type="molecule type" value="Genomic_DNA"/>
</dbReference>
<evidence type="ECO:0000256" key="2">
    <source>
        <dbReference type="ARBA" id="ARBA00022475"/>
    </source>
</evidence>
<keyword evidence="9" id="KW-1185">Reference proteome</keyword>
<keyword evidence="2" id="KW-1003">Cell membrane</keyword>
<dbReference type="InterPro" id="IPR002797">
    <property type="entry name" value="Polysacc_synth"/>
</dbReference>
<feature type="transmembrane region" description="Helical" evidence="7">
    <location>
        <begin position="189"/>
        <end position="210"/>
    </location>
</feature>
<proteinExistence type="predicted"/>
<comment type="subcellular location">
    <subcellularLocation>
        <location evidence="1">Cell membrane</location>
        <topology evidence="1">Multi-pass membrane protein</topology>
    </subcellularLocation>
</comment>
<sequence length="464" mass="48131">MTQQTGTRHVGMMRRALRNVGLLLGSKGATGLMQLGSFALIARGLGPVEFGLFALLQTHVQFLSGVATVQSNQAVIHYGVKHVEAGNLAGFQATIKAGTVMDVAGAIVAMVCAVLLAPAVAPFLEWNDQVVFYAQCFTPLALANAIATPKGMLRQFDRFDLLARQVLVTPAVRLIGSAVAFLLDAPLPAYLAVWMVAGFAGAVIAVVMAWREARRRGLLAGMTADLRGLGRCNPGIWRFMAISNLHSTLALVPNYVSVFLVGGIAGPAAAGLYKVAREIGTALGKPVDLLNQTLYPDLSRLASAREWHGLRSIAIRAGLLAGGVGTLLFLIIEVAGGPIVATLFGPAFLAAVPVLQLLVLATALTVAVFPVEPLLYALGRPDLLLKMAFLSNGALCALMAWMLQRHGLIGAGWASVATALASAVLYVLGAAAALSAGVSTGQPPTAGRASARAGESPPSGRPAP</sequence>
<accession>A0ABU0MP19</accession>
<evidence type="ECO:0000313" key="9">
    <source>
        <dbReference type="Proteomes" id="UP001244552"/>
    </source>
</evidence>
<evidence type="ECO:0000313" key="8">
    <source>
        <dbReference type="EMBL" id="MDQ0534901.1"/>
    </source>
</evidence>
<keyword evidence="4 7" id="KW-1133">Transmembrane helix</keyword>
<keyword evidence="5 7" id="KW-0472">Membrane</keyword>
<gene>
    <name evidence="8" type="ORF">QO018_003778</name>
</gene>
<feature type="transmembrane region" description="Helical" evidence="7">
    <location>
        <begin position="161"/>
        <end position="183"/>
    </location>
</feature>
<keyword evidence="3 7" id="KW-0812">Transmembrane</keyword>
<evidence type="ECO:0000256" key="1">
    <source>
        <dbReference type="ARBA" id="ARBA00004651"/>
    </source>
</evidence>
<organism evidence="8 9">
    <name type="scientific">Azospirillum picis</name>
    <dbReference type="NCBI Taxonomy" id="488438"/>
    <lineage>
        <taxon>Bacteria</taxon>
        <taxon>Pseudomonadati</taxon>
        <taxon>Pseudomonadota</taxon>
        <taxon>Alphaproteobacteria</taxon>
        <taxon>Rhodospirillales</taxon>
        <taxon>Azospirillaceae</taxon>
        <taxon>Azospirillum</taxon>
    </lineage>
</organism>
<feature type="transmembrane region" description="Helical" evidence="7">
    <location>
        <begin position="383"/>
        <end position="403"/>
    </location>
</feature>
<dbReference type="PANTHER" id="PTHR30250:SF31">
    <property type="entry name" value="INNER MEMBRANE PROTEIN YGHQ"/>
    <property type="match status" value="1"/>
</dbReference>
<protein>
    <submittedName>
        <fullName evidence="8">O-antigen/teichoic acid export membrane protein</fullName>
    </submittedName>
</protein>
<feature type="transmembrane region" description="Helical" evidence="7">
    <location>
        <begin position="409"/>
        <end position="434"/>
    </location>
</feature>
<dbReference type="PANTHER" id="PTHR30250">
    <property type="entry name" value="PST FAMILY PREDICTED COLANIC ACID TRANSPORTER"/>
    <property type="match status" value="1"/>
</dbReference>
<feature type="transmembrane region" description="Helical" evidence="7">
    <location>
        <begin position="313"/>
        <end position="335"/>
    </location>
</feature>
<evidence type="ECO:0000256" key="4">
    <source>
        <dbReference type="ARBA" id="ARBA00022989"/>
    </source>
</evidence>
<feature type="transmembrane region" description="Helical" evidence="7">
    <location>
        <begin position="103"/>
        <end position="124"/>
    </location>
</feature>
<evidence type="ECO:0000256" key="6">
    <source>
        <dbReference type="SAM" id="MobiDB-lite"/>
    </source>
</evidence>
<dbReference type="InterPro" id="IPR050833">
    <property type="entry name" value="Poly_Biosynth_Transport"/>
</dbReference>